<dbReference type="AlphaFoldDB" id="A0A7X3FFW4"/>
<feature type="transmembrane region" description="Helical" evidence="7">
    <location>
        <begin position="42"/>
        <end position="64"/>
    </location>
</feature>
<comment type="subcellular location">
    <subcellularLocation>
        <location evidence="1">Cell membrane</location>
        <topology evidence="1">Multi-pass membrane protein</topology>
    </subcellularLocation>
</comment>
<dbReference type="Proteomes" id="UP000490800">
    <property type="component" value="Unassembled WGS sequence"/>
</dbReference>
<dbReference type="OrthoDB" id="2678278at2"/>
<evidence type="ECO:0000256" key="1">
    <source>
        <dbReference type="ARBA" id="ARBA00004651"/>
    </source>
</evidence>
<reference evidence="8 9" key="1">
    <citation type="journal article" date="2019" name="Microorganisms">
        <title>Paenibacillus lutrae sp. nov., A Chitinolytic Species Isolated from A River Otter in Castril Natural Park, Granada, Spain.</title>
        <authorList>
            <person name="Rodriguez M."/>
            <person name="Reina J.C."/>
            <person name="Bejar V."/>
            <person name="Llamas I."/>
        </authorList>
    </citation>
    <scope>NUCLEOTIDE SEQUENCE [LARGE SCALE GENOMIC DNA]</scope>
    <source>
        <strain evidence="8 9">N10</strain>
    </source>
</reference>
<sequence length="129" mass="13913">MIGFDLLISFIVILVLQFAGMVIFSFITPFNDLEELSKGNNAVGLAFGGKFMGTAIILGVAAYTNSSILHMALWFGIGYLCLLLTYVIFDWLTPGVKLSEHLKNGNTAVGILLLTVYVGVAFAMSSLII</sequence>
<evidence type="ECO:0000256" key="3">
    <source>
        <dbReference type="ARBA" id="ARBA00022475"/>
    </source>
</evidence>
<organism evidence="8 9">
    <name type="scientific">Paenibacillus lutrae</name>
    <dbReference type="NCBI Taxonomy" id="2078573"/>
    <lineage>
        <taxon>Bacteria</taxon>
        <taxon>Bacillati</taxon>
        <taxon>Bacillota</taxon>
        <taxon>Bacilli</taxon>
        <taxon>Bacillales</taxon>
        <taxon>Paenibacillaceae</taxon>
        <taxon>Paenibacillus</taxon>
    </lineage>
</organism>
<dbReference type="GO" id="GO:0005886">
    <property type="term" value="C:plasma membrane"/>
    <property type="evidence" value="ECO:0007669"/>
    <property type="project" value="UniProtKB-SubCell"/>
</dbReference>
<keyword evidence="4 7" id="KW-0812">Transmembrane</keyword>
<evidence type="ECO:0000256" key="5">
    <source>
        <dbReference type="ARBA" id="ARBA00022989"/>
    </source>
</evidence>
<feature type="transmembrane region" description="Helical" evidence="7">
    <location>
        <begin position="109"/>
        <end position="128"/>
    </location>
</feature>
<comment type="similarity">
    <text evidence="2">Belongs to the UPF0719 family.</text>
</comment>
<dbReference type="EMBL" id="RHLK01000002">
    <property type="protein sequence ID" value="MVO98978.1"/>
    <property type="molecule type" value="Genomic_DNA"/>
</dbReference>
<dbReference type="PANTHER" id="PTHR40043">
    <property type="entry name" value="UPF0719 INNER MEMBRANE PROTEIN YJFL"/>
    <property type="match status" value="1"/>
</dbReference>
<evidence type="ECO:0000256" key="4">
    <source>
        <dbReference type="ARBA" id="ARBA00022692"/>
    </source>
</evidence>
<protein>
    <submittedName>
        <fullName evidence="8">DUF350 domain-containing protein</fullName>
    </submittedName>
</protein>
<evidence type="ECO:0000313" key="9">
    <source>
        <dbReference type="Proteomes" id="UP000490800"/>
    </source>
</evidence>
<name>A0A7X3FFW4_9BACL</name>
<evidence type="ECO:0000313" key="8">
    <source>
        <dbReference type="EMBL" id="MVO98978.1"/>
    </source>
</evidence>
<accession>A0A7X3FFW4</accession>
<keyword evidence="6 7" id="KW-0472">Membrane</keyword>
<dbReference type="InterPro" id="IPR007140">
    <property type="entry name" value="DUF350"/>
</dbReference>
<keyword evidence="9" id="KW-1185">Reference proteome</keyword>
<comment type="caution">
    <text evidence="8">The sequence shown here is derived from an EMBL/GenBank/DDBJ whole genome shotgun (WGS) entry which is preliminary data.</text>
</comment>
<evidence type="ECO:0000256" key="7">
    <source>
        <dbReference type="SAM" id="Phobius"/>
    </source>
</evidence>
<dbReference type="PANTHER" id="PTHR40043:SF1">
    <property type="entry name" value="UPF0719 INNER MEMBRANE PROTEIN YJFL"/>
    <property type="match status" value="1"/>
</dbReference>
<gene>
    <name evidence="8" type="ORF">EDM21_05485</name>
</gene>
<dbReference type="Pfam" id="PF03994">
    <property type="entry name" value="DUF350"/>
    <property type="match status" value="1"/>
</dbReference>
<evidence type="ECO:0000256" key="2">
    <source>
        <dbReference type="ARBA" id="ARBA00005779"/>
    </source>
</evidence>
<keyword evidence="5 7" id="KW-1133">Transmembrane helix</keyword>
<proteinExistence type="inferred from homology"/>
<feature type="transmembrane region" description="Helical" evidence="7">
    <location>
        <begin position="7"/>
        <end position="30"/>
    </location>
</feature>
<feature type="transmembrane region" description="Helical" evidence="7">
    <location>
        <begin position="71"/>
        <end position="89"/>
    </location>
</feature>
<keyword evidence="3" id="KW-1003">Cell membrane</keyword>
<dbReference type="RefSeq" id="WP_157333584.1">
    <property type="nucleotide sequence ID" value="NZ_RHLK01000002.1"/>
</dbReference>
<evidence type="ECO:0000256" key="6">
    <source>
        <dbReference type="ARBA" id="ARBA00023136"/>
    </source>
</evidence>